<evidence type="ECO:0000313" key="4">
    <source>
        <dbReference type="EMBL" id="KAH6658481.1"/>
    </source>
</evidence>
<dbReference type="CDD" id="cd13929">
    <property type="entry name" value="PT-DMATS_CymD"/>
    <property type="match status" value="1"/>
</dbReference>
<feature type="binding site" evidence="3">
    <location>
        <position position="192"/>
    </location>
    <ligand>
        <name>dimethylallyl diphosphate</name>
        <dbReference type="ChEBI" id="CHEBI:57623"/>
    </ligand>
</feature>
<comment type="similarity">
    <text evidence="1">Belongs to the tryptophan dimethylallyltransferase family.</text>
</comment>
<feature type="binding site" evidence="3">
    <location>
        <position position="194"/>
    </location>
    <ligand>
        <name>dimethylallyl diphosphate</name>
        <dbReference type="ChEBI" id="CHEBI:57623"/>
    </ligand>
</feature>
<reference evidence="4" key="1">
    <citation type="journal article" date="2021" name="Nat. Commun.">
        <title>Genetic determinants of endophytism in the Arabidopsis root mycobiome.</title>
        <authorList>
            <person name="Mesny F."/>
            <person name="Miyauchi S."/>
            <person name="Thiergart T."/>
            <person name="Pickel B."/>
            <person name="Atanasova L."/>
            <person name="Karlsson M."/>
            <person name="Huettel B."/>
            <person name="Barry K.W."/>
            <person name="Haridas S."/>
            <person name="Chen C."/>
            <person name="Bauer D."/>
            <person name="Andreopoulos W."/>
            <person name="Pangilinan J."/>
            <person name="LaButti K."/>
            <person name="Riley R."/>
            <person name="Lipzen A."/>
            <person name="Clum A."/>
            <person name="Drula E."/>
            <person name="Henrissat B."/>
            <person name="Kohler A."/>
            <person name="Grigoriev I.V."/>
            <person name="Martin F.M."/>
            <person name="Hacquard S."/>
        </authorList>
    </citation>
    <scope>NUCLEOTIDE SEQUENCE</scope>
    <source>
        <strain evidence="4">MPI-SDFR-AT-0073</strain>
    </source>
</reference>
<feature type="binding site" evidence="3">
    <location>
        <position position="93"/>
    </location>
    <ligand>
        <name>L-tryptophan</name>
        <dbReference type="ChEBI" id="CHEBI:57912"/>
    </ligand>
</feature>
<feature type="binding site" evidence="3">
    <location>
        <position position="259"/>
    </location>
    <ligand>
        <name>dimethylallyl diphosphate</name>
        <dbReference type="ChEBI" id="CHEBI:57623"/>
    </ligand>
</feature>
<name>A0A9P8UUC3_9PEZI</name>
<dbReference type="GO" id="GO:0004659">
    <property type="term" value="F:prenyltransferase activity"/>
    <property type="evidence" value="ECO:0007669"/>
    <property type="project" value="TreeGrafter"/>
</dbReference>
<evidence type="ECO:0000313" key="5">
    <source>
        <dbReference type="Proteomes" id="UP000758603"/>
    </source>
</evidence>
<dbReference type="RefSeq" id="XP_045962715.1">
    <property type="nucleotide sequence ID" value="XM_046109108.1"/>
</dbReference>
<dbReference type="PANTHER" id="PTHR40627:SF4">
    <property type="entry name" value="PRENYLTRANSFERASE ASQH1-RELATED"/>
    <property type="match status" value="1"/>
</dbReference>
<accession>A0A9P8UUC3</accession>
<dbReference type="NCBIfam" id="TIGR03429">
    <property type="entry name" value="arom_pren_DMATS"/>
    <property type="match status" value="1"/>
</dbReference>
<keyword evidence="2" id="KW-0808">Transferase</keyword>
<dbReference type="EMBL" id="JAGPXC010000002">
    <property type="protein sequence ID" value="KAH6658481.1"/>
    <property type="molecule type" value="Genomic_DNA"/>
</dbReference>
<organism evidence="4 5">
    <name type="scientific">Truncatella angustata</name>
    <dbReference type="NCBI Taxonomy" id="152316"/>
    <lineage>
        <taxon>Eukaryota</taxon>
        <taxon>Fungi</taxon>
        <taxon>Dikarya</taxon>
        <taxon>Ascomycota</taxon>
        <taxon>Pezizomycotina</taxon>
        <taxon>Sordariomycetes</taxon>
        <taxon>Xylariomycetidae</taxon>
        <taxon>Amphisphaeriales</taxon>
        <taxon>Sporocadaceae</taxon>
        <taxon>Truncatella</taxon>
    </lineage>
</organism>
<feature type="binding site" evidence="3">
    <location>
        <position position="426"/>
    </location>
    <ligand>
        <name>dimethylallyl diphosphate</name>
        <dbReference type="ChEBI" id="CHEBI:57623"/>
    </ligand>
</feature>
<feature type="binding site" evidence="3">
    <location>
        <position position="108"/>
    </location>
    <ligand>
        <name>dimethylallyl diphosphate</name>
        <dbReference type="ChEBI" id="CHEBI:57623"/>
    </ligand>
</feature>
<proteinExistence type="inferred from homology"/>
<gene>
    <name evidence="4" type="ORF">BKA67DRAFT_689609</name>
</gene>
<comment type="caution">
    <text evidence="4">The sequence shown here is derived from an EMBL/GenBank/DDBJ whole genome shotgun (WGS) entry which is preliminary data.</text>
</comment>
<dbReference type="InterPro" id="IPR017795">
    <property type="entry name" value="ABBA_NscD-like"/>
</dbReference>
<evidence type="ECO:0000256" key="2">
    <source>
        <dbReference type="ARBA" id="ARBA00022679"/>
    </source>
</evidence>
<dbReference type="SFLD" id="SFLDS00036">
    <property type="entry name" value="Aromatic_Prenyltransferase"/>
    <property type="match status" value="1"/>
</dbReference>
<feature type="binding site" evidence="3">
    <location>
        <position position="356"/>
    </location>
    <ligand>
        <name>dimethylallyl diphosphate</name>
        <dbReference type="ChEBI" id="CHEBI:57623"/>
    </ligand>
</feature>
<dbReference type="AlphaFoldDB" id="A0A9P8UUC3"/>
<evidence type="ECO:0000256" key="3">
    <source>
        <dbReference type="PIRSR" id="PIRSR000509-1"/>
    </source>
</evidence>
<evidence type="ECO:0000256" key="1">
    <source>
        <dbReference type="ARBA" id="ARBA00010209"/>
    </source>
</evidence>
<dbReference type="InterPro" id="IPR012148">
    <property type="entry name" value="ABBA_DMATS-like"/>
</dbReference>
<dbReference type="Pfam" id="PF11991">
    <property type="entry name" value="Trp_DMAT"/>
    <property type="match status" value="1"/>
</dbReference>
<dbReference type="GeneID" id="70137999"/>
<dbReference type="OrthoDB" id="3354387at2759"/>
<dbReference type="InterPro" id="IPR033964">
    <property type="entry name" value="ABBA"/>
</dbReference>
<dbReference type="GO" id="GO:0009820">
    <property type="term" value="P:alkaloid metabolic process"/>
    <property type="evidence" value="ECO:0007669"/>
    <property type="project" value="InterPro"/>
</dbReference>
<dbReference type="PANTHER" id="PTHR40627">
    <property type="entry name" value="INDOLE PRENYLTRANSFERASE TDIB-RELATED"/>
    <property type="match status" value="1"/>
</dbReference>
<keyword evidence="5" id="KW-1185">Reference proteome</keyword>
<sequence length="449" mass="50512">MGAEQEVGQFDVRKTLSGCLPRRDKDNDQWWNLTGKHLAILLEAAEYSLERQYAALLFHYHWTIPYMGEAPPLNHTTPSKGKASLALDGSSIEYSWKWNSLKSPPEVRYTIEPTGQWAGTELDPLNQHATRQMLHDLHGLLPGLENTWSSHFFASMFDHDNIQYVKEAAQGPKRRATTNMAVELVKNGPIIKTYFLPQRLGQKGPVPIEQWLGPLRTLHPDSPSRDAVLDFIAINAEGKTLVPFGIGIDNIVPEKARIKWYFHTPHTSFNSVREIMTLGGKIAIPNMDNLFDQLRTLITSINGVPASFPDDKEVPSGSELDPVGSKKYSCVAEALSGYLYYFDVCPGKELPEIKLYIPTQSYGPDDLSIARALIAWMDAQERGSYCEAYLTALQRLAEHRRLEDDKTLHTFVSCAFKKGEIDVTSYLGAEAFHPGRTSRKGRPGLRRDE</sequence>
<dbReference type="PIRSF" id="PIRSF000509">
    <property type="entry name" value="Trp_DMAT"/>
    <property type="match status" value="1"/>
</dbReference>
<feature type="binding site" evidence="3">
    <location>
        <position position="257"/>
    </location>
    <ligand>
        <name>dimethylallyl diphosphate</name>
        <dbReference type="ChEBI" id="CHEBI:57623"/>
    </ligand>
</feature>
<protein>
    <submittedName>
        <fullName evidence="4">Dimethylallyl tryptophan synthase GliD1</fullName>
    </submittedName>
</protein>
<feature type="binding site" evidence="3">
    <location>
        <position position="261"/>
    </location>
    <ligand>
        <name>dimethylallyl diphosphate</name>
        <dbReference type="ChEBI" id="CHEBI:57623"/>
    </ligand>
</feature>
<dbReference type="SFLD" id="SFLDG01162">
    <property type="entry name" value="I"/>
    <property type="match status" value="1"/>
</dbReference>
<dbReference type="Proteomes" id="UP000758603">
    <property type="component" value="Unassembled WGS sequence"/>
</dbReference>